<dbReference type="InterPro" id="IPR036388">
    <property type="entry name" value="WH-like_DNA-bd_sf"/>
</dbReference>
<protein>
    <submittedName>
        <fullName evidence="1">Replication initiation protein</fullName>
    </submittedName>
</protein>
<gene>
    <name evidence="1" type="ORF">FA584_14340</name>
</gene>
<geneLocation type="plasmid" evidence="1 2">
    <name>pSDCE1</name>
</geneLocation>
<evidence type="ECO:0000313" key="1">
    <source>
        <dbReference type="EMBL" id="QNA70480.1"/>
    </source>
</evidence>
<dbReference type="RefSeq" id="WP_191342118.1">
    <property type="nucleotide sequence ID" value="NZ_CP059996.1"/>
</dbReference>
<accession>A0AA92G686</accession>
<dbReference type="EMBL" id="CP059996">
    <property type="protein sequence ID" value="QNA70480.1"/>
    <property type="molecule type" value="Genomic_DNA"/>
</dbReference>
<evidence type="ECO:0000313" key="2">
    <source>
        <dbReference type="Proteomes" id="UP000502831"/>
    </source>
</evidence>
<dbReference type="Proteomes" id="UP000502831">
    <property type="component" value="Plasmid pSDCE1"/>
</dbReference>
<keyword evidence="1" id="KW-0614">Plasmid</keyword>
<reference evidence="1 2" key="1">
    <citation type="submission" date="2020-08" db="EMBL/GenBank/DDBJ databases">
        <title>Genome of Dechlorinating Sulfurospirillum strain ACSDCE.</title>
        <authorList>
            <person name="Yang Y."/>
            <person name="Huo L."/>
            <person name="Yan J."/>
        </authorList>
    </citation>
    <scope>NUCLEOTIDE SEQUENCE [LARGE SCALE GENOMIC DNA]</scope>
    <source>
        <strain evidence="1 2">ACSDCE</strain>
        <plasmid evidence="1 2">pSDCE1</plasmid>
    </source>
</reference>
<organism evidence="1 2">
    <name type="scientific">Sulfurospirillum diekertiae</name>
    <dbReference type="NCBI Taxonomy" id="1854492"/>
    <lineage>
        <taxon>Bacteria</taxon>
        <taxon>Pseudomonadati</taxon>
        <taxon>Campylobacterota</taxon>
        <taxon>Epsilonproteobacteria</taxon>
        <taxon>Campylobacterales</taxon>
        <taxon>Sulfurospirillaceae</taxon>
        <taxon>Sulfurospirillum</taxon>
    </lineage>
</organism>
<sequence length="342" mass="40013">MNKKKASTPSSALEKAKQQHFDLLRKNNAITDAKNGELSLGAMKALDAILQVYQEKQETKMHLELSLLRKKLGLQNNNAYVERIKTYLLELKLPFELRDFNDSKSGKKVSWALTSFLQDVKSYKESQHLIEINISENFLDYLVEKAGYTSIDLSMSKKFKTKFGYKIYEMYLRYYSLPNREANELGIIKKDIKEMNDKFGTTYQHASKMMEGIGRGLKEIEQVTGTGIFCFYEKVSKKFIFSWEKISGELEHKSPIPTARIDEFIDWVVEHSKQLVNNKKKYASKLKEMFLKNELSEWESSYRGMLMYKYAFSSEEIDAMKMEDGRYKDFSLKVAQKRLFDE</sequence>
<dbReference type="Gene3D" id="1.10.10.10">
    <property type="entry name" value="Winged helix-like DNA-binding domain superfamily/Winged helix DNA-binding domain"/>
    <property type="match status" value="1"/>
</dbReference>
<name>A0AA92G686_9BACT</name>
<proteinExistence type="predicted"/>
<dbReference type="AlphaFoldDB" id="A0AA92G686"/>